<evidence type="ECO:0000259" key="5">
    <source>
        <dbReference type="Pfam" id="PF01951"/>
    </source>
</evidence>
<dbReference type="GO" id="GO:0046872">
    <property type="term" value="F:metal ion binding"/>
    <property type="evidence" value="ECO:0007669"/>
    <property type="project" value="UniProtKB-KW"/>
</dbReference>
<dbReference type="InterPro" id="IPR002804">
    <property type="entry name" value="Archease"/>
</dbReference>
<name>A0A087SF28_AUXPR</name>
<accession>A0A087SF28</accession>
<evidence type="ECO:0000313" key="7">
    <source>
        <dbReference type="EMBL" id="RMZ52425.1"/>
    </source>
</evidence>
<comment type="similarity">
    <text evidence="1">Belongs to the archease family.</text>
</comment>
<dbReference type="EMBL" id="QOKY01000205">
    <property type="protein sequence ID" value="RMZ52425.1"/>
    <property type="molecule type" value="Genomic_DNA"/>
</dbReference>
<dbReference type="GeneID" id="23614441"/>
<dbReference type="PANTHER" id="PTHR12682:SF11">
    <property type="entry name" value="PROTEIN ARCHEASE"/>
    <property type="match status" value="1"/>
</dbReference>
<evidence type="ECO:0000256" key="4">
    <source>
        <dbReference type="ARBA" id="ARBA00022837"/>
    </source>
</evidence>
<dbReference type="Gene3D" id="3.55.10.10">
    <property type="entry name" value="Archease domain"/>
    <property type="match status" value="1"/>
</dbReference>
<sequence length="94" mass="10662">MHRKFQATGHDLHSLLFSFLDELLFVFNTEFFVCQTLSITSLDLEGFTLEAEGRGDTFDRARHAAGTEIKAITYSAMEVVQNAERTDVYVIVDI</sequence>
<gene>
    <name evidence="7" type="ORF">APUTEX25_000004</name>
    <name evidence="6" type="ORF">F751_3050</name>
</gene>
<dbReference type="GO" id="GO:0072669">
    <property type="term" value="C:tRNA-splicing ligase complex"/>
    <property type="evidence" value="ECO:0007669"/>
    <property type="project" value="TreeGrafter"/>
</dbReference>
<dbReference type="eggNOG" id="KOG4528">
    <property type="taxonomic scope" value="Eukaryota"/>
</dbReference>
<reference evidence="7" key="3">
    <citation type="submission" date="2018-10" db="EMBL/GenBank/DDBJ databases">
        <authorList>
            <person name="Hovde B."/>
            <person name="Zhang X."/>
        </authorList>
    </citation>
    <scope>NUCLEOTIDE SEQUENCE [LARGE SCALE GENOMIC DNA]</scope>
    <source>
        <strain evidence="7">UTEX 25</strain>
    </source>
</reference>
<dbReference type="GO" id="GO:0006388">
    <property type="term" value="P:tRNA splicing, via endonucleolytic cleavage and ligation"/>
    <property type="evidence" value="ECO:0007669"/>
    <property type="project" value="TreeGrafter"/>
</dbReference>
<evidence type="ECO:0000256" key="3">
    <source>
        <dbReference type="ARBA" id="ARBA00022723"/>
    </source>
</evidence>
<keyword evidence="3" id="KW-0479">Metal-binding</keyword>
<feature type="domain" description="Archease" evidence="5">
    <location>
        <begin position="3"/>
        <end position="94"/>
    </location>
</feature>
<evidence type="ECO:0000256" key="2">
    <source>
        <dbReference type="ARBA" id="ARBA00022694"/>
    </source>
</evidence>
<dbReference type="InterPro" id="IPR023572">
    <property type="entry name" value="Archease_dom"/>
</dbReference>
<dbReference type="Pfam" id="PF01951">
    <property type="entry name" value="Archease"/>
    <property type="match status" value="1"/>
</dbReference>
<dbReference type="STRING" id="3075.A0A087SF28"/>
<dbReference type="KEGG" id="apro:F751_3050"/>
<dbReference type="PANTHER" id="PTHR12682">
    <property type="entry name" value="ARCHEASE"/>
    <property type="match status" value="1"/>
</dbReference>
<evidence type="ECO:0000313" key="6">
    <source>
        <dbReference type="EMBL" id="KFM24332.1"/>
    </source>
</evidence>
<evidence type="ECO:0000256" key="1">
    <source>
        <dbReference type="ARBA" id="ARBA00007963"/>
    </source>
</evidence>
<reference evidence="6 8" key="1">
    <citation type="journal article" date="2014" name="BMC Genomics">
        <title>Oil accumulation mechanisms of the oleaginous microalga Chlorella protothecoides revealed through its genome, transcriptomes, and proteomes.</title>
        <authorList>
            <person name="Gao C."/>
            <person name="Wang Y."/>
            <person name="Shen Y."/>
            <person name="Yan D."/>
            <person name="He X."/>
            <person name="Dai J."/>
            <person name="Wu Q."/>
        </authorList>
    </citation>
    <scope>NUCLEOTIDE SEQUENCE [LARGE SCALE GENOMIC DNA]</scope>
    <source>
        <strain evidence="6 8">0710</strain>
    </source>
</reference>
<dbReference type="Proteomes" id="UP000279271">
    <property type="component" value="Unassembled WGS sequence"/>
</dbReference>
<keyword evidence="2" id="KW-0819">tRNA processing</keyword>
<dbReference type="SUPFAM" id="SSF69819">
    <property type="entry name" value="MTH1598-like"/>
    <property type="match status" value="1"/>
</dbReference>
<keyword evidence="4" id="KW-0106">Calcium</keyword>
<dbReference type="RefSeq" id="XP_011397220.1">
    <property type="nucleotide sequence ID" value="XM_011398918.1"/>
</dbReference>
<keyword evidence="8" id="KW-1185">Reference proteome</keyword>
<dbReference type="OrthoDB" id="2190767at2759"/>
<dbReference type="InterPro" id="IPR036820">
    <property type="entry name" value="Archease_dom_sf"/>
</dbReference>
<organism evidence="6 8">
    <name type="scientific">Auxenochlorella protothecoides</name>
    <name type="common">Green microalga</name>
    <name type="synonym">Chlorella protothecoides</name>
    <dbReference type="NCBI Taxonomy" id="3075"/>
    <lineage>
        <taxon>Eukaryota</taxon>
        <taxon>Viridiplantae</taxon>
        <taxon>Chlorophyta</taxon>
        <taxon>core chlorophytes</taxon>
        <taxon>Trebouxiophyceae</taxon>
        <taxon>Chlorellales</taxon>
        <taxon>Chlorellaceae</taxon>
        <taxon>Auxenochlorella</taxon>
    </lineage>
</organism>
<evidence type="ECO:0000313" key="8">
    <source>
        <dbReference type="Proteomes" id="UP000028924"/>
    </source>
</evidence>
<dbReference type="Proteomes" id="UP000028924">
    <property type="component" value="Unassembled WGS sequence"/>
</dbReference>
<reference evidence="9" key="2">
    <citation type="journal article" date="2018" name="Algal Res.">
        <title>Characterization of plant carbon substrate utilization by Auxenochlorella protothecoides.</title>
        <authorList>
            <person name="Vogler B.W."/>
            <person name="Starkenburg S.R."/>
            <person name="Sudasinghe N."/>
            <person name="Schambach J.Y."/>
            <person name="Rollin J.A."/>
            <person name="Pattathil S."/>
            <person name="Barry A.N."/>
        </authorList>
    </citation>
    <scope>NUCLEOTIDE SEQUENCE [LARGE SCALE GENOMIC DNA]</scope>
    <source>
        <strain evidence="9">UTEX 25</strain>
    </source>
</reference>
<reference evidence="7" key="4">
    <citation type="submission" date="2018-11" db="EMBL/GenBank/DDBJ databases">
        <title>Characterization of plant carbon substrate utilization by Auxenochlorella protothecoides.</title>
        <authorList>
            <person name="Vogler B.W."/>
            <person name="Starkenburg S.R."/>
            <person name="Sudasinghe N."/>
            <person name="Schambach J.Y."/>
            <person name="Rollin J.A."/>
            <person name="Pattathil S."/>
            <person name="Barry A.N."/>
        </authorList>
    </citation>
    <scope>NUCLEOTIDE SEQUENCE [LARGE SCALE GENOMIC DNA]</scope>
    <source>
        <strain evidence="7">UTEX 25</strain>
    </source>
</reference>
<dbReference type="EMBL" id="KL662107">
    <property type="protein sequence ID" value="KFM24332.1"/>
    <property type="molecule type" value="Genomic_DNA"/>
</dbReference>
<dbReference type="AlphaFoldDB" id="A0A087SF28"/>
<protein>
    <submittedName>
        <fullName evidence="6">Archease-like protein</fullName>
    </submittedName>
</protein>
<proteinExistence type="inferred from homology"/>
<evidence type="ECO:0000313" key="9">
    <source>
        <dbReference type="Proteomes" id="UP000279271"/>
    </source>
</evidence>